<gene>
    <name evidence="7" type="ORF">ACFQ0I_05570</name>
</gene>
<dbReference type="Pfam" id="PF13186">
    <property type="entry name" value="SPASM"/>
    <property type="match status" value="1"/>
</dbReference>
<dbReference type="NCBIfam" id="TIGR04085">
    <property type="entry name" value="rSAM_more_4Fe4S"/>
    <property type="match status" value="1"/>
</dbReference>
<proteinExistence type="predicted"/>
<keyword evidence="3" id="KW-0479">Metal-binding</keyword>
<evidence type="ECO:0000256" key="3">
    <source>
        <dbReference type="ARBA" id="ARBA00022723"/>
    </source>
</evidence>
<reference evidence="8" key="1">
    <citation type="journal article" date="2019" name="Int. J. Syst. Evol. Microbiol.">
        <title>The Global Catalogue of Microorganisms (GCM) 10K type strain sequencing project: providing services to taxonomists for standard genome sequencing and annotation.</title>
        <authorList>
            <consortium name="The Broad Institute Genomics Platform"/>
            <consortium name="The Broad Institute Genome Sequencing Center for Infectious Disease"/>
            <person name="Wu L."/>
            <person name="Ma J."/>
        </authorList>
    </citation>
    <scope>NUCLEOTIDE SEQUENCE [LARGE SCALE GENOMIC DNA]</scope>
    <source>
        <strain evidence="8">CCUG 60529</strain>
    </source>
</reference>
<dbReference type="SFLD" id="SFLDS00029">
    <property type="entry name" value="Radical_SAM"/>
    <property type="match status" value="1"/>
</dbReference>
<dbReference type="SFLD" id="SFLDG01067">
    <property type="entry name" value="SPASM/twitch_domain_containing"/>
    <property type="match status" value="1"/>
</dbReference>
<dbReference type="RefSeq" id="WP_379940206.1">
    <property type="nucleotide sequence ID" value="NZ_JBHTIB010000008.1"/>
</dbReference>
<evidence type="ECO:0000259" key="6">
    <source>
        <dbReference type="PROSITE" id="PS51918"/>
    </source>
</evidence>
<keyword evidence="5" id="KW-0411">Iron-sulfur</keyword>
<accession>A0ABW3BRD1</accession>
<dbReference type="InterPro" id="IPR013785">
    <property type="entry name" value="Aldolase_TIM"/>
</dbReference>
<dbReference type="InterPro" id="IPR007197">
    <property type="entry name" value="rSAM"/>
</dbReference>
<sequence length="502" mass="58700">MLNQYYKLNEFYSLFYDEKRVLLHAPQNQFQEDGIAETSFESKIHPAYAIILSFFTGAKNLKATLKDISTHMDINETEILQAIKPLLENNERVWIEYDNSLFAFPKNTLLKNPNKSKRDIIDLKKYNFNDIDIFSKRNFIGPTEIQMLINTNCVTDCIYCYVDNRKKNNGIFPISRLKELIYEAKSLGVSNFDISGTELFLYKYWYEFLETLSSVGYKPYLSTKIPLREEDIIKLKHLGFERFQFSIDSIDSSKIIKINRILNSNYIHKIRESISKFTKHGFKLRVNIVLTKYNDSIEEIVNVLNFLKGFPSVYEISLNPAGRSIYKGESEFNNFKISLESYNKLENYFNNQKNIEDYHFNIIVSGLNTRERYVQDIELKKSEFEGRIYCSANLSKIHILPDGNVSICDQLYWNENFIIGNVLEESIKSVWNSRKAKDLNDLKRIDFSNQSPCKTCSEFEKCRNGLGVCYSEVLQAYGENNWDFPDPACPNAPKPIYSLYHE</sequence>
<evidence type="ECO:0000313" key="7">
    <source>
        <dbReference type="EMBL" id="MFD0835223.1"/>
    </source>
</evidence>
<evidence type="ECO:0000256" key="5">
    <source>
        <dbReference type="ARBA" id="ARBA00023014"/>
    </source>
</evidence>
<dbReference type="CDD" id="cd01335">
    <property type="entry name" value="Radical_SAM"/>
    <property type="match status" value="1"/>
</dbReference>
<dbReference type="InterPro" id="IPR050377">
    <property type="entry name" value="Radical_SAM_PqqE_MftC-like"/>
</dbReference>
<keyword evidence="8" id="KW-1185">Reference proteome</keyword>
<dbReference type="PANTHER" id="PTHR11228:SF7">
    <property type="entry name" value="PQQA PEPTIDE CYCLASE"/>
    <property type="match status" value="1"/>
</dbReference>
<dbReference type="EMBL" id="JBHTIB010000008">
    <property type="protein sequence ID" value="MFD0835223.1"/>
    <property type="molecule type" value="Genomic_DNA"/>
</dbReference>
<dbReference type="SUPFAM" id="SSF102114">
    <property type="entry name" value="Radical SAM enzymes"/>
    <property type="match status" value="1"/>
</dbReference>
<organism evidence="7 8">
    <name type="scientific">Mariniflexile aquimaris</name>
    <dbReference type="NCBI Taxonomy" id="881009"/>
    <lineage>
        <taxon>Bacteria</taxon>
        <taxon>Pseudomonadati</taxon>
        <taxon>Bacteroidota</taxon>
        <taxon>Flavobacteriia</taxon>
        <taxon>Flavobacteriales</taxon>
        <taxon>Flavobacteriaceae</taxon>
        <taxon>Mariniflexile</taxon>
    </lineage>
</organism>
<dbReference type="PROSITE" id="PS51918">
    <property type="entry name" value="RADICAL_SAM"/>
    <property type="match status" value="1"/>
</dbReference>
<keyword evidence="4" id="KW-0408">Iron</keyword>
<dbReference type="Proteomes" id="UP001597011">
    <property type="component" value="Unassembled WGS sequence"/>
</dbReference>
<dbReference type="Gene3D" id="3.20.20.70">
    <property type="entry name" value="Aldolase class I"/>
    <property type="match status" value="1"/>
</dbReference>
<evidence type="ECO:0000256" key="1">
    <source>
        <dbReference type="ARBA" id="ARBA00001966"/>
    </source>
</evidence>
<dbReference type="CDD" id="cd21109">
    <property type="entry name" value="SPASM"/>
    <property type="match status" value="1"/>
</dbReference>
<feature type="domain" description="Radical SAM core" evidence="6">
    <location>
        <begin position="139"/>
        <end position="356"/>
    </location>
</feature>
<evidence type="ECO:0000256" key="2">
    <source>
        <dbReference type="ARBA" id="ARBA00022691"/>
    </source>
</evidence>
<name>A0ABW3BRD1_9FLAO</name>
<dbReference type="InterPro" id="IPR058240">
    <property type="entry name" value="rSAM_sf"/>
</dbReference>
<evidence type="ECO:0000256" key="4">
    <source>
        <dbReference type="ARBA" id="ARBA00023004"/>
    </source>
</evidence>
<comment type="cofactor">
    <cofactor evidence="1">
        <name>[4Fe-4S] cluster</name>
        <dbReference type="ChEBI" id="CHEBI:49883"/>
    </cofactor>
</comment>
<evidence type="ECO:0000313" key="8">
    <source>
        <dbReference type="Proteomes" id="UP001597011"/>
    </source>
</evidence>
<dbReference type="Pfam" id="PF04055">
    <property type="entry name" value="Radical_SAM"/>
    <property type="match status" value="1"/>
</dbReference>
<keyword evidence="2" id="KW-0949">S-adenosyl-L-methionine</keyword>
<protein>
    <submittedName>
        <fullName evidence="7">Radical SAM protein</fullName>
    </submittedName>
</protein>
<dbReference type="InterPro" id="IPR023885">
    <property type="entry name" value="4Fe4S-binding_SPASM_dom"/>
</dbReference>
<comment type="caution">
    <text evidence="7">The sequence shown here is derived from an EMBL/GenBank/DDBJ whole genome shotgun (WGS) entry which is preliminary data.</text>
</comment>
<dbReference type="PANTHER" id="PTHR11228">
    <property type="entry name" value="RADICAL SAM DOMAIN PROTEIN"/>
    <property type="match status" value="1"/>
</dbReference>